<dbReference type="RefSeq" id="WP_277864611.1">
    <property type="nucleotide sequence ID" value="NZ_JARRAG010000004.1"/>
</dbReference>
<gene>
    <name evidence="2" type="ORF">PZE19_31345</name>
</gene>
<name>A0ABT6FL29_9BACT</name>
<organism evidence="2 3">
    <name type="scientific">Paludisphaera mucosa</name>
    <dbReference type="NCBI Taxonomy" id="3030827"/>
    <lineage>
        <taxon>Bacteria</taxon>
        <taxon>Pseudomonadati</taxon>
        <taxon>Planctomycetota</taxon>
        <taxon>Planctomycetia</taxon>
        <taxon>Isosphaerales</taxon>
        <taxon>Isosphaeraceae</taxon>
        <taxon>Paludisphaera</taxon>
    </lineage>
</organism>
<keyword evidence="3" id="KW-1185">Reference proteome</keyword>
<feature type="region of interest" description="Disordered" evidence="1">
    <location>
        <begin position="162"/>
        <end position="187"/>
    </location>
</feature>
<sequence>MGKYLEDPEAVMLQFDLSESDVQLLLSQDTLGLEARACGTIGSVDQPSNPAPGYPPTCSGVYPQPSVMTLIVYFVPLGMGYQNQAAMVSGMPFPQVAPAPGVVPGPLTYFAPVPGGSGYPASVPGPLTYFAPVPGGSGYPASVPGPLTYFAPVPGPLAFFTTPSRQPSAGPVPEKCPPNSSKEPPLH</sequence>
<feature type="compositionally biased region" description="Polar residues" evidence="1">
    <location>
        <begin position="178"/>
        <end position="187"/>
    </location>
</feature>
<protein>
    <submittedName>
        <fullName evidence="2">Uncharacterized protein</fullName>
    </submittedName>
</protein>
<dbReference type="Proteomes" id="UP001216907">
    <property type="component" value="Unassembled WGS sequence"/>
</dbReference>
<dbReference type="EMBL" id="JARRAG010000004">
    <property type="protein sequence ID" value="MDG3008286.1"/>
    <property type="molecule type" value="Genomic_DNA"/>
</dbReference>
<evidence type="ECO:0000313" key="3">
    <source>
        <dbReference type="Proteomes" id="UP001216907"/>
    </source>
</evidence>
<evidence type="ECO:0000313" key="2">
    <source>
        <dbReference type="EMBL" id="MDG3008286.1"/>
    </source>
</evidence>
<evidence type="ECO:0000256" key="1">
    <source>
        <dbReference type="SAM" id="MobiDB-lite"/>
    </source>
</evidence>
<reference evidence="2 3" key="1">
    <citation type="submission" date="2023-03" db="EMBL/GenBank/DDBJ databases">
        <title>Paludisphaera mucosa sp. nov. a novel planctomycete from northern fen.</title>
        <authorList>
            <person name="Ivanova A."/>
        </authorList>
    </citation>
    <scope>NUCLEOTIDE SEQUENCE [LARGE SCALE GENOMIC DNA]</scope>
    <source>
        <strain evidence="2 3">Pla2</strain>
    </source>
</reference>
<proteinExistence type="predicted"/>
<comment type="caution">
    <text evidence="2">The sequence shown here is derived from an EMBL/GenBank/DDBJ whole genome shotgun (WGS) entry which is preliminary data.</text>
</comment>
<accession>A0ABT6FL29</accession>